<name>A0A0R1R9F1_9LACO</name>
<dbReference type="CDD" id="cd09607">
    <property type="entry name" value="M3B_PepF"/>
    <property type="match status" value="1"/>
</dbReference>
<proteinExistence type="inferred from homology"/>
<dbReference type="InterPro" id="IPR011977">
    <property type="entry name" value="Pept_M3B_clade3"/>
</dbReference>
<dbReference type="Pfam" id="PF01432">
    <property type="entry name" value="Peptidase_M3"/>
    <property type="match status" value="1"/>
</dbReference>
<dbReference type="InterPro" id="IPR042088">
    <property type="entry name" value="OligoPept_F_C"/>
</dbReference>
<evidence type="ECO:0000256" key="5">
    <source>
        <dbReference type="ARBA" id="ARBA00023049"/>
    </source>
</evidence>
<dbReference type="PATRIC" id="fig|1114972.6.peg.1382"/>
<dbReference type="InterPro" id="IPR001333">
    <property type="entry name" value="Peptidase_M32_Taq"/>
</dbReference>
<dbReference type="Proteomes" id="UP000051999">
    <property type="component" value="Unassembled WGS sequence"/>
</dbReference>
<comment type="cofactor">
    <cofactor evidence="6">
        <name>Zn(2+)</name>
        <dbReference type="ChEBI" id="CHEBI:29105"/>
    </cofactor>
    <text evidence="6">Binds 1 zinc ion.</text>
</comment>
<evidence type="ECO:0000259" key="7">
    <source>
        <dbReference type="Pfam" id="PF01432"/>
    </source>
</evidence>
<dbReference type="PANTHER" id="PTHR34217:SF1">
    <property type="entry name" value="CARBOXYPEPTIDASE 1"/>
    <property type="match status" value="1"/>
</dbReference>
<organism evidence="9 10">
    <name type="scientific">Furfurilactobacillus rossiae DSM 15814</name>
    <dbReference type="NCBI Taxonomy" id="1114972"/>
    <lineage>
        <taxon>Bacteria</taxon>
        <taxon>Bacillati</taxon>
        <taxon>Bacillota</taxon>
        <taxon>Bacilli</taxon>
        <taxon>Lactobacillales</taxon>
        <taxon>Lactobacillaceae</taxon>
        <taxon>Furfurilactobacillus</taxon>
    </lineage>
</organism>
<gene>
    <name evidence="9" type="ORF">FD35_GL001363</name>
</gene>
<dbReference type="NCBIfam" id="TIGR02290">
    <property type="entry name" value="M3_fam_3"/>
    <property type="match status" value="1"/>
</dbReference>
<feature type="domain" description="Oligopeptidase F N-terminal" evidence="8">
    <location>
        <begin position="147"/>
        <end position="211"/>
    </location>
</feature>
<keyword evidence="5 6" id="KW-0482">Metalloprotease</keyword>
<reference evidence="9 10" key="1">
    <citation type="journal article" date="2015" name="Genome Announc.">
        <title>Expanding the biotechnology potential of lactobacilli through comparative genomics of 213 strains and associated genera.</title>
        <authorList>
            <person name="Sun Z."/>
            <person name="Harris H.M."/>
            <person name="McCann A."/>
            <person name="Guo C."/>
            <person name="Argimon S."/>
            <person name="Zhang W."/>
            <person name="Yang X."/>
            <person name="Jeffery I.B."/>
            <person name="Cooney J.C."/>
            <person name="Kagawa T.F."/>
            <person name="Liu W."/>
            <person name="Song Y."/>
            <person name="Salvetti E."/>
            <person name="Wrobel A."/>
            <person name="Rasinkangas P."/>
            <person name="Parkhill J."/>
            <person name="Rea M.C."/>
            <person name="O'Sullivan O."/>
            <person name="Ritari J."/>
            <person name="Douillard F.P."/>
            <person name="Paul Ross R."/>
            <person name="Yang R."/>
            <person name="Briner A.E."/>
            <person name="Felis G.E."/>
            <person name="de Vos W.M."/>
            <person name="Barrangou R."/>
            <person name="Klaenhammer T.R."/>
            <person name="Caufield P.W."/>
            <person name="Cui Y."/>
            <person name="Zhang H."/>
            <person name="O'Toole P.W."/>
        </authorList>
    </citation>
    <scope>NUCLEOTIDE SEQUENCE [LARGE SCALE GENOMIC DNA]</scope>
    <source>
        <strain evidence="9 10">DSM 15814</strain>
    </source>
</reference>
<evidence type="ECO:0000259" key="8">
    <source>
        <dbReference type="Pfam" id="PF08439"/>
    </source>
</evidence>
<evidence type="ECO:0000313" key="10">
    <source>
        <dbReference type="Proteomes" id="UP000051999"/>
    </source>
</evidence>
<sequence>MSNFNTIPHLTQRAFVHQDWYNSGNIVGKRRDFMKYKQNWNLENIFPGGYDSPQANARLKELNQDLGTLATELAALDLAKDVPAYHGLSDYLKHRETDINGLMELNVFWTAHQSADFNNTAIGPKLAQVSEAFSTFKDLEISFGKKLAEINDDDFKTLIALPDFKEIAFNLTEDRKLAAEQLDEKSESIINKLAIDGFTGWSTHYDTIASQISVPYTDDNGKTQTLSAGQALNQLTGAPDNNTRKNIMSAYEKAWGSQEAVVGDTLNHLAGFRLQNYKLHGTDDFLKHPLELNRMSRQTLRAMWNVVEANKGMFIPYMDRKAALLGKQTYDWQDQTAPIMVDGYESKAIDYDHAADFIVANFRKFSPKMADLAQTAFDNQWIEVEDRPGKQPGGYMEEIPERQESRIFLTYTGTPDDASSVAHEIGHAFHYSVVKDLPEMRRSYAMNVAETASTFAELVVADANVKSATSVGEKINLLDTKMNNPVAMFMNIRARYLFETNFYKERLNGQVTPERMDALMLAAQKWAFSNHLGTYHPHFWASKLHFYIDEVPFYNFPYTFGYLFSLGIYAKAQASGGNFEDQYIALLRDTANMSTEDLAKKHLGVDLTKPDFWQSGADLVKKDIDEFLKLSDDLVH</sequence>
<dbReference type="GO" id="GO:0046872">
    <property type="term" value="F:metal ion binding"/>
    <property type="evidence" value="ECO:0007669"/>
    <property type="project" value="UniProtKB-UniRule"/>
</dbReference>
<feature type="domain" description="Peptidase M3A/M3B catalytic" evidence="7">
    <location>
        <begin position="235"/>
        <end position="615"/>
    </location>
</feature>
<dbReference type="GO" id="GO:0004181">
    <property type="term" value="F:metallocarboxypeptidase activity"/>
    <property type="evidence" value="ECO:0007669"/>
    <property type="project" value="InterPro"/>
</dbReference>
<keyword evidence="4 6" id="KW-0862">Zinc</keyword>
<keyword evidence="2 6" id="KW-0479">Metal-binding</keyword>
<dbReference type="InterPro" id="IPR034006">
    <property type="entry name" value="M3B_PepF_2"/>
</dbReference>
<evidence type="ECO:0000256" key="2">
    <source>
        <dbReference type="ARBA" id="ARBA00022723"/>
    </source>
</evidence>
<dbReference type="Pfam" id="PF08439">
    <property type="entry name" value="Peptidase_M3_N"/>
    <property type="match status" value="1"/>
</dbReference>
<dbReference type="eggNOG" id="COG1164">
    <property type="taxonomic scope" value="Bacteria"/>
</dbReference>
<evidence type="ECO:0000256" key="4">
    <source>
        <dbReference type="ARBA" id="ARBA00022833"/>
    </source>
</evidence>
<dbReference type="InterPro" id="IPR001567">
    <property type="entry name" value="Pept_M3A_M3B_dom"/>
</dbReference>
<keyword evidence="10" id="KW-1185">Reference proteome</keyword>
<comment type="caution">
    <text evidence="9">The sequence shown here is derived from an EMBL/GenBank/DDBJ whole genome shotgun (WGS) entry which is preliminary data.</text>
</comment>
<dbReference type="PANTHER" id="PTHR34217">
    <property type="entry name" value="METAL-DEPENDENT CARBOXYPEPTIDASE"/>
    <property type="match status" value="1"/>
</dbReference>
<evidence type="ECO:0000256" key="6">
    <source>
        <dbReference type="RuleBase" id="RU003435"/>
    </source>
</evidence>
<dbReference type="SUPFAM" id="SSF55486">
    <property type="entry name" value="Metalloproteases ('zincins'), catalytic domain"/>
    <property type="match status" value="1"/>
</dbReference>
<dbReference type="AlphaFoldDB" id="A0A0R1R9F1"/>
<protein>
    <submittedName>
        <fullName evidence="9">Oligoendopeptidase F</fullName>
    </submittedName>
</protein>
<evidence type="ECO:0000256" key="3">
    <source>
        <dbReference type="ARBA" id="ARBA00022801"/>
    </source>
</evidence>
<accession>A0A0R1R9F1</accession>
<dbReference type="EMBL" id="AZFF01000022">
    <property type="protein sequence ID" value="KRL53297.1"/>
    <property type="molecule type" value="Genomic_DNA"/>
</dbReference>
<dbReference type="GO" id="GO:0004222">
    <property type="term" value="F:metalloendopeptidase activity"/>
    <property type="evidence" value="ECO:0007669"/>
    <property type="project" value="InterPro"/>
</dbReference>
<keyword evidence="3 6" id="KW-0378">Hydrolase</keyword>
<evidence type="ECO:0000313" key="9">
    <source>
        <dbReference type="EMBL" id="KRL53297.1"/>
    </source>
</evidence>
<keyword evidence="1 6" id="KW-0645">Protease</keyword>
<dbReference type="InterPro" id="IPR013647">
    <property type="entry name" value="OligopepF_N_dom"/>
</dbReference>
<comment type="similarity">
    <text evidence="6">Belongs to the peptidase M3 family.</text>
</comment>
<evidence type="ECO:0000256" key="1">
    <source>
        <dbReference type="ARBA" id="ARBA00022670"/>
    </source>
</evidence>
<dbReference type="Gene3D" id="1.10.1370.20">
    <property type="entry name" value="Oligoendopeptidase f, C-terminal domain"/>
    <property type="match status" value="1"/>
</dbReference>
<dbReference type="Gene3D" id="1.20.140.70">
    <property type="entry name" value="Oligopeptidase f, N-terminal domain"/>
    <property type="match status" value="1"/>
</dbReference>
<dbReference type="GO" id="GO:0006508">
    <property type="term" value="P:proteolysis"/>
    <property type="evidence" value="ECO:0007669"/>
    <property type="project" value="UniProtKB-KW"/>
</dbReference>